<evidence type="ECO:0000256" key="3">
    <source>
        <dbReference type="ARBA" id="ARBA00022723"/>
    </source>
</evidence>
<gene>
    <name evidence="15" type="ORF">WN51_11451</name>
</gene>
<dbReference type="GO" id="GO:0005777">
    <property type="term" value="C:peroxisome"/>
    <property type="evidence" value="ECO:0007669"/>
    <property type="project" value="TreeGrafter"/>
</dbReference>
<evidence type="ECO:0000313" key="15">
    <source>
        <dbReference type="EMBL" id="KOX79840.1"/>
    </source>
</evidence>
<dbReference type="Pfam" id="PF02775">
    <property type="entry name" value="TPP_enzyme_C"/>
    <property type="match status" value="1"/>
</dbReference>
<dbReference type="GO" id="GO:0106359">
    <property type="term" value="F:2-hydroxyacyl-CoA lyase activity"/>
    <property type="evidence" value="ECO:0007669"/>
    <property type="project" value="UniProtKB-EC"/>
</dbReference>
<dbReference type="PANTHER" id="PTHR43710">
    <property type="entry name" value="2-HYDROXYACYL-COA LYASE"/>
    <property type="match status" value="1"/>
</dbReference>
<dbReference type="PANTHER" id="PTHR43710:SF2">
    <property type="entry name" value="2-HYDROXYACYL-COA LYASE 1"/>
    <property type="match status" value="1"/>
</dbReference>
<dbReference type="InterPro" id="IPR029061">
    <property type="entry name" value="THDP-binding"/>
</dbReference>
<comment type="catalytic activity">
    <reaction evidence="7">
        <text>a 2-hydroxy-3-methyl fatty acyl-CoA = a 2-methyl-branched fatty aldehyde + formyl-CoA</text>
        <dbReference type="Rhea" id="RHEA:25375"/>
        <dbReference type="ChEBI" id="CHEBI:49188"/>
        <dbReference type="ChEBI" id="CHEBI:57376"/>
        <dbReference type="ChEBI" id="CHEBI:58783"/>
        <dbReference type="EC" id="4.1.2.63"/>
    </reaction>
    <physiologicalReaction direction="left-to-right" evidence="7">
        <dbReference type="Rhea" id="RHEA:25376"/>
    </physiologicalReaction>
</comment>
<dbReference type="Proteomes" id="UP000053105">
    <property type="component" value="Unassembled WGS sequence"/>
</dbReference>
<dbReference type="CDD" id="cd07035">
    <property type="entry name" value="TPP_PYR_POX_like"/>
    <property type="match status" value="1"/>
</dbReference>
<accession>A0A0M9A9A6</accession>
<dbReference type="InterPro" id="IPR012000">
    <property type="entry name" value="Thiamin_PyroP_enz_cen_dom"/>
</dbReference>
<proteinExistence type="inferred from homology"/>
<dbReference type="OrthoDB" id="16262at2759"/>
<dbReference type="FunFam" id="3.40.50.970:FF:000027">
    <property type="entry name" value="2-hydroxyacyl-CoA lyase 1"/>
    <property type="match status" value="1"/>
</dbReference>
<sequence length="570" mass="63501">MIRKYKSYFIKFLYFENKQGIEYVFGIMGHPVIDLALTIQVTDIQYLGFRNEQAACYAAQAYGYLTRKPAAVLCVSGPGLLHVIGGMANAQVNCWPLIVLGGSCPEDHEGIGGFQEWPQVESSKLYCKYAARPPSATLIPLHVEKAVRLSTYGRPGATYLDLPATLLNQSVKEESIYDVAPCPPPPLTFPDQRLIQQAVNLLVRARKPLLIIGKGAAYGRAENEVRNLVYSTRIPFLPMPMGKGVVPDTNERCVSSARTFALQQSDVILLLGARLNWMLHFGKSPRFQADVKVIQVDLCPEELHNSVSSAVAIQSDISTATDSLVTILKERKWFVEESNPWWKDLQARSNKNKAIIQKMSMDISIPLNYYAVFKHIQDMIPSDCIICSEGANTMDIGKTILLNNQPRHRLDAATFGTMGVGLGFAIAAALYCKNNAPTKKVLCVEGDSAFGFSGMEIETMFRYKLPIIIIILNNNGIYGGLDNETFRQIQASGEPTQVTPPHCLTSETHYEKMLEMFGRKGYFCTTVQDIQHALRACLQVNDSPSLINIMINPQADRKEQKFTWLTESKL</sequence>
<dbReference type="InterPro" id="IPR011766">
    <property type="entry name" value="TPP_enzyme_TPP-bd"/>
</dbReference>
<comment type="cofactor">
    <cofactor evidence="1">
        <name>thiamine diphosphate</name>
        <dbReference type="ChEBI" id="CHEBI:58937"/>
    </cofactor>
</comment>
<evidence type="ECO:0000256" key="2">
    <source>
        <dbReference type="ARBA" id="ARBA00007812"/>
    </source>
</evidence>
<evidence type="ECO:0000256" key="5">
    <source>
        <dbReference type="ARBA" id="ARBA00023052"/>
    </source>
</evidence>
<evidence type="ECO:0000256" key="4">
    <source>
        <dbReference type="ARBA" id="ARBA00022842"/>
    </source>
</evidence>
<feature type="domain" description="Thiamine pyrophosphate enzyme TPP-binding" evidence="13">
    <location>
        <begin position="396"/>
        <end position="549"/>
    </location>
</feature>
<dbReference type="Pfam" id="PF02776">
    <property type="entry name" value="TPP_enzyme_N"/>
    <property type="match status" value="1"/>
</dbReference>
<dbReference type="EC" id="4.1.2.63" evidence="9"/>
<dbReference type="GO" id="GO:0030976">
    <property type="term" value="F:thiamine pyrophosphate binding"/>
    <property type="evidence" value="ECO:0007669"/>
    <property type="project" value="InterPro"/>
</dbReference>
<dbReference type="GO" id="GO:0001561">
    <property type="term" value="P:fatty acid alpha-oxidation"/>
    <property type="evidence" value="ECO:0007669"/>
    <property type="project" value="TreeGrafter"/>
</dbReference>
<dbReference type="EMBL" id="KQ435710">
    <property type="protein sequence ID" value="KOX79840.1"/>
    <property type="molecule type" value="Genomic_DNA"/>
</dbReference>
<organism evidence="15 16">
    <name type="scientific">Melipona quadrifasciata</name>
    <dbReference type="NCBI Taxonomy" id="166423"/>
    <lineage>
        <taxon>Eukaryota</taxon>
        <taxon>Metazoa</taxon>
        <taxon>Ecdysozoa</taxon>
        <taxon>Arthropoda</taxon>
        <taxon>Hexapoda</taxon>
        <taxon>Insecta</taxon>
        <taxon>Pterygota</taxon>
        <taxon>Neoptera</taxon>
        <taxon>Endopterygota</taxon>
        <taxon>Hymenoptera</taxon>
        <taxon>Apocrita</taxon>
        <taxon>Aculeata</taxon>
        <taxon>Apoidea</taxon>
        <taxon>Anthophila</taxon>
        <taxon>Apidae</taxon>
        <taxon>Melipona</taxon>
    </lineage>
</organism>
<comment type="similarity">
    <text evidence="2 11">Belongs to the TPP enzyme family.</text>
</comment>
<evidence type="ECO:0000256" key="1">
    <source>
        <dbReference type="ARBA" id="ARBA00001964"/>
    </source>
</evidence>
<dbReference type="Gene3D" id="3.40.50.1220">
    <property type="entry name" value="TPP-binding domain"/>
    <property type="match status" value="1"/>
</dbReference>
<dbReference type="SUPFAM" id="SSF52467">
    <property type="entry name" value="DHS-like NAD/FAD-binding domain"/>
    <property type="match status" value="1"/>
</dbReference>
<keyword evidence="5 11" id="KW-0786">Thiamine pyrophosphate</keyword>
<dbReference type="STRING" id="166423.A0A0M9A9A6"/>
<reference evidence="15 16" key="1">
    <citation type="submission" date="2015-07" db="EMBL/GenBank/DDBJ databases">
        <title>The genome of Melipona quadrifasciata.</title>
        <authorList>
            <person name="Pan H."/>
            <person name="Kapheim K."/>
        </authorList>
    </citation>
    <scope>NUCLEOTIDE SEQUENCE [LARGE SCALE GENOMIC DNA]</scope>
    <source>
        <strain evidence="15">0111107301</strain>
        <tissue evidence="15">Whole body</tissue>
    </source>
</reference>
<evidence type="ECO:0000256" key="8">
    <source>
        <dbReference type="ARBA" id="ARBA00044454"/>
    </source>
</evidence>
<dbReference type="InterPro" id="IPR029035">
    <property type="entry name" value="DHS-like_NAD/FAD-binding_dom"/>
</dbReference>
<keyword evidence="4" id="KW-0460">Magnesium</keyword>
<evidence type="ECO:0000256" key="10">
    <source>
        <dbReference type="ARBA" id="ARBA00048738"/>
    </source>
</evidence>
<keyword evidence="16" id="KW-1185">Reference proteome</keyword>
<dbReference type="AlphaFoldDB" id="A0A0M9A9A6"/>
<comment type="catalytic activity">
    <reaction evidence="8">
        <text>an (R)-2-hydroxy-long-chain-fatty acyl-CoA = a long-chain fatty aldehyde + formyl-CoA</text>
        <dbReference type="Rhea" id="RHEA:67444"/>
        <dbReference type="ChEBI" id="CHEBI:17176"/>
        <dbReference type="ChEBI" id="CHEBI:57376"/>
        <dbReference type="ChEBI" id="CHEBI:170012"/>
        <dbReference type="EC" id="4.1.2.63"/>
    </reaction>
    <physiologicalReaction direction="left-to-right" evidence="8">
        <dbReference type="Rhea" id="RHEA:67445"/>
    </physiologicalReaction>
</comment>
<comment type="catalytic activity">
    <reaction evidence="10">
        <text>2-hydroxyoctadecanoyl-CoA = heptadecanal + formyl-CoA</text>
        <dbReference type="Rhea" id="RHEA:55196"/>
        <dbReference type="ChEBI" id="CHEBI:57376"/>
        <dbReference type="ChEBI" id="CHEBI:74116"/>
        <dbReference type="ChEBI" id="CHEBI:138631"/>
    </reaction>
    <physiologicalReaction direction="left-to-right" evidence="10">
        <dbReference type="Rhea" id="RHEA:55197"/>
    </physiologicalReaction>
</comment>
<evidence type="ECO:0000259" key="14">
    <source>
        <dbReference type="Pfam" id="PF02776"/>
    </source>
</evidence>
<evidence type="ECO:0000256" key="6">
    <source>
        <dbReference type="ARBA" id="ARBA00023239"/>
    </source>
</evidence>
<dbReference type="GO" id="GO:0000287">
    <property type="term" value="F:magnesium ion binding"/>
    <property type="evidence" value="ECO:0007669"/>
    <property type="project" value="InterPro"/>
</dbReference>
<protein>
    <recommendedName>
        <fullName evidence="9">2-hydroxyacyl-CoA lyase</fullName>
        <ecNumber evidence="9">4.1.2.63</ecNumber>
    </recommendedName>
</protein>
<feature type="domain" description="Thiamine pyrophosphate enzyme N-terminal TPP-binding" evidence="14">
    <location>
        <begin position="18"/>
        <end position="120"/>
    </location>
</feature>
<dbReference type="CDD" id="cd02004">
    <property type="entry name" value="TPP_BZL_OCoD_HPCL"/>
    <property type="match status" value="1"/>
</dbReference>
<evidence type="ECO:0000256" key="9">
    <source>
        <dbReference type="ARBA" id="ARBA00044518"/>
    </source>
</evidence>
<keyword evidence="6 15" id="KW-0456">Lyase</keyword>
<dbReference type="Pfam" id="PF00205">
    <property type="entry name" value="TPP_enzyme_M"/>
    <property type="match status" value="1"/>
</dbReference>
<dbReference type="InterPro" id="IPR012001">
    <property type="entry name" value="Thiamin_PyroP_enz_TPP-bd_dom"/>
</dbReference>
<dbReference type="InterPro" id="IPR045025">
    <property type="entry name" value="HACL1-like"/>
</dbReference>
<evidence type="ECO:0000259" key="13">
    <source>
        <dbReference type="Pfam" id="PF02775"/>
    </source>
</evidence>
<evidence type="ECO:0000256" key="7">
    <source>
        <dbReference type="ARBA" id="ARBA00044451"/>
    </source>
</evidence>
<evidence type="ECO:0000256" key="11">
    <source>
        <dbReference type="RuleBase" id="RU362132"/>
    </source>
</evidence>
<dbReference type="FunFam" id="3.40.50.1220:FF:000006">
    <property type="entry name" value="2-hydroxyacyl-CoA lyase 1"/>
    <property type="match status" value="1"/>
</dbReference>
<dbReference type="Gene3D" id="3.40.50.970">
    <property type="match status" value="2"/>
</dbReference>
<feature type="domain" description="Thiamine pyrophosphate enzyme central" evidence="12">
    <location>
        <begin position="195"/>
        <end position="322"/>
    </location>
</feature>
<name>A0A0M9A9A6_9HYME</name>
<evidence type="ECO:0000313" key="16">
    <source>
        <dbReference type="Proteomes" id="UP000053105"/>
    </source>
</evidence>
<dbReference type="SUPFAM" id="SSF52518">
    <property type="entry name" value="Thiamin diphosphate-binding fold (THDP-binding)"/>
    <property type="match status" value="2"/>
</dbReference>
<keyword evidence="3" id="KW-0479">Metal-binding</keyword>
<evidence type="ECO:0000259" key="12">
    <source>
        <dbReference type="Pfam" id="PF00205"/>
    </source>
</evidence>